<reference evidence="1" key="3">
    <citation type="submission" date="2015-03" db="EMBL/GenBank/DDBJ databases">
        <authorList>
            <person name="Murphy D."/>
        </authorList>
    </citation>
    <scope>NUCLEOTIDE SEQUENCE [LARGE SCALE GENOMIC DNA]</scope>
    <source>
        <strain evidence="1">A125KOH2</strain>
    </source>
</reference>
<reference evidence="2 3" key="1">
    <citation type="submission" date="2015-03" db="EMBL/GenBank/DDBJ databases">
        <authorList>
            <consortium name="Pathogen Informatics"/>
            <person name="Murphy D."/>
        </authorList>
    </citation>
    <scope>NUCLEOTIDE SEQUENCE [LARGE SCALE GENOMIC DNA]</scope>
    <source>
        <strain evidence="2">Type strain: CIP110230</strain>
        <strain evidence="3">type strain: CIP110230</strain>
    </source>
</reference>
<reference evidence="4" key="2">
    <citation type="submission" date="2015-03" db="EMBL/GenBank/DDBJ databases">
        <authorList>
            <consortium name="Pathogen Informatics"/>
        </authorList>
    </citation>
    <scope>NUCLEOTIDE SEQUENCE [LARGE SCALE GENOMIC DNA]</scope>
    <source>
        <strain evidence="4">A125KOH2</strain>
    </source>
</reference>
<dbReference type="STRING" id="1288385.ERS137968_02797"/>
<sequence>MLLTAKETMKFDQVTRFVDHNNWNDPKAEIICILATQDETRPYFVPKSNMSEPDIFQCLDISIQVNVSED</sequence>
<evidence type="ECO:0000313" key="2">
    <source>
        <dbReference type="EMBL" id="CRY67715.1"/>
    </source>
</evidence>
<evidence type="ECO:0000313" key="3">
    <source>
        <dbReference type="Proteomes" id="UP000044625"/>
    </source>
</evidence>
<evidence type="ECO:0000313" key="4">
    <source>
        <dbReference type="Proteomes" id="UP000045840"/>
    </source>
</evidence>
<organism evidence="1 4">
    <name type="scientific">Yersinia pekkanenii</name>
    <dbReference type="NCBI Taxonomy" id="1288385"/>
    <lineage>
        <taxon>Bacteria</taxon>
        <taxon>Pseudomonadati</taxon>
        <taxon>Pseudomonadota</taxon>
        <taxon>Gammaproteobacteria</taxon>
        <taxon>Enterobacterales</taxon>
        <taxon>Yersiniaceae</taxon>
        <taxon>Yersinia</taxon>
    </lineage>
</organism>
<protein>
    <submittedName>
        <fullName evidence="1">Uncharacterized protein</fullName>
    </submittedName>
</protein>
<dbReference type="EMBL" id="CQAZ01000059">
    <property type="protein sequence ID" value="CNI51545.1"/>
    <property type="molecule type" value="Genomic_DNA"/>
</dbReference>
<dbReference type="Proteomes" id="UP000045840">
    <property type="component" value="Unassembled WGS sequence"/>
</dbReference>
<gene>
    <name evidence="1" type="ORF">ERS008529_04246</name>
    <name evidence="2" type="ORF">ERS137968_02797</name>
</gene>
<keyword evidence="3" id="KW-1185">Reference proteome</keyword>
<accession>A0A0T9R9F7</accession>
<dbReference type="EMBL" id="CWJL01000014">
    <property type="protein sequence ID" value="CRY67715.1"/>
    <property type="molecule type" value="Genomic_DNA"/>
</dbReference>
<dbReference type="AlphaFoldDB" id="A0A0T9R9F7"/>
<dbReference type="Proteomes" id="UP000044625">
    <property type="component" value="Unassembled WGS sequence"/>
</dbReference>
<name>A0A0T9R9F7_9GAMM</name>
<evidence type="ECO:0000313" key="1">
    <source>
        <dbReference type="EMBL" id="CNI51545.1"/>
    </source>
</evidence>
<proteinExistence type="predicted"/>